<dbReference type="Proteomes" id="UP000479241">
    <property type="component" value="Unassembled WGS sequence"/>
</dbReference>
<evidence type="ECO:0000256" key="1">
    <source>
        <dbReference type="ARBA" id="ARBA00004651"/>
    </source>
</evidence>
<organism evidence="7 8">
    <name type="scientific">Blastococcus saxobsidens</name>
    <dbReference type="NCBI Taxonomy" id="138336"/>
    <lineage>
        <taxon>Bacteria</taxon>
        <taxon>Bacillati</taxon>
        <taxon>Actinomycetota</taxon>
        <taxon>Actinomycetes</taxon>
        <taxon>Geodermatophilales</taxon>
        <taxon>Geodermatophilaceae</taxon>
        <taxon>Blastococcus</taxon>
    </lineage>
</organism>
<gene>
    <name evidence="7" type="ORF">GCU60_00315</name>
</gene>
<dbReference type="InterPro" id="IPR001123">
    <property type="entry name" value="LeuE-type"/>
</dbReference>
<reference evidence="7 8" key="1">
    <citation type="submission" date="2019-12" db="EMBL/GenBank/DDBJ databases">
        <title>the WGS of Blastococcus saxobsidens 67B17.</title>
        <authorList>
            <person name="Jiang Z."/>
        </authorList>
    </citation>
    <scope>NUCLEOTIDE SEQUENCE [LARGE SCALE GENOMIC DNA]</scope>
    <source>
        <strain evidence="7 8">67B17</strain>
    </source>
</reference>
<dbReference type="AlphaFoldDB" id="A0A6L9VYH7"/>
<feature type="transmembrane region" description="Helical" evidence="6">
    <location>
        <begin position="191"/>
        <end position="209"/>
    </location>
</feature>
<keyword evidence="5 6" id="KW-0472">Membrane</keyword>
<feature type="transmembrane region" description="Helical" evidence="6">
    <location>
        <begin position="37"/>
        <end position="55"/>
    </location>
</feature>
<evidence type="ECO:0000256" key="3">
    <source>
        <dbReference type="ARBA" id="ARBA00022692"/>
    </source>
</evidence>
<dbReference type="PIRSF" id="PIRSF006324">
    <property type="entry name" value="LeuE"/>
    <property type="match status" value="1"/>
</dbReference>
<keyword evidence="2" id="KW-1003">Cell membrane</keyword>
<evidence type="ECO:0000256" key="5">
    <source>
        <dbReference type="ARBA" id="ARBA00023136"/>
    </source>
</evidence>
<evidence type="ECO:0000256" key="6">
    <source>
        <dbReference type="SAM" id="Phobius"/>
    </source>
</evidence>
<accession>A0A6L9VYH7</accession>
<name>A0A6L9VYH7_9ACTN</name>
<dbReference type="EMBL" id="JAAGWG010000001">
    <property type="protein sequence ID" value="NEK84220.1"/>
    <property type="molecule type" value="Genomic_DNA"/>
</dbReference>
<dbReference type="PANTHER" id="PTHR30086:SF20">
    <property type="entry name" value="ARGININE EXPORTER PROTEIN ARGO-RELATED"/>
    <property type="match status" value="1"/>
</dbReference>
<evidence type="ECO:0000256" key="4">
    <source>
        <dbReference type="ARBA" id="ARBA00022989"/>
    </source>
</evidence>
<protein>
    <submittedName>
        <fullName evidence="7">LysE family translocator</fullName>
    </submittedName>
</protein>
<dbReference type="RefSeq" id="WP_163201646.1">
    <property type="nucleotide sequence ID" value="NZ_JAAGWG010000001.1"/>
</dbReference>
<keyword evidence="4 6" id="KW-1133">Transmembrane helix</keyword>
<dbReference type="Pfam" id="PF01810">
    <property type="entry name" value="LysE"/>
    <property type="match status" value="1"/>
</dbReference>
<sequence>MPAQLLPFLAVVVVLTLAPGPDMALVLRNGVRGGVRAAWWTGLGCCAGIAVYAAASAVGLAAILAASATAFMVVKFVGAAYLVYLGVTTLWHARTQPEVPTASTASTPTPAPVTGRRPAFRQGLVSNLLNPKIALIFLTLIPQFVSPGEPASTTGVLAAVFLALAVLWWRLFSLAVGSLGRVLSRPRVRIAVERVTGAVLIGLGVRVALADH</sequence>
<feature type="transmembrane region" description="Helical" evidence="6">
    <location>
        <begin position="124"/>
        <end position="145"/>
    </location>
</feature>
<feature type="transmembrane region" description="Helical" evidence="6">
    <location>
        <begin position="157"/>
        <end position="179"/>
    </location>
</feature>
<evidence type="ECO:0000313" key="7">
    <source>
        <dbReference type="EMBL" id="NEK84220.1"/>
    </source>
</evidence>
<feature type="transmembrane region" description="Helical" evidence="6">
    <location>
        <begin position="61"/>
        <end position="84"/>
    </location>
</feature>
<comment type="subcellular location">
    <subcellularLocation>
        <location evidence="1">Cell membrane</location>
        <topology evidence="1">Multi-pass membrane protein</topology>
    </subcellularLocation>
</comment>
<dbReference type="GO" id="GO:0015171">
    <property type="term" value="F:amino acid transmembrane transporter activity"/>
    <property type="evidence" value="ECO:0007669"/>
    <property type="project" value="TreeGrafter"/>
</dbReference>
<dbReference type="PANTHER" id="PTHR30086">
    <property type="entry name" value="ARGININE EXPORTER PROTEIN ARGO"/>
    <property type="match status" value="1"/>
</dbReference>
<dbReference type="GO" id="GO:0005886">
    <property type="term" value="C:plasma membrane"/>
    <property type="evidence" value="ECO:0007669"/>
    <property type="project" value="UniProtKB-SubCell"/>
</dbReference>
<evidence type="ECO:0000313" key="8">
    <source>
        <dbReference type="Proteomes" id="UP000479241"/>
    </source>
</evidence>
<keyword evidence="3 6" id="KW-0812">Transmembrane</keyword>
<feature type="transmembrane region" description="Helical" evidence="6">
    <location>
        <begin position="6"/>
        <end position="25"/>
    </location>
</feature>
<comment type="caution">
    <text evidence="7">The sequence shown here is derived from an EMBL/GenBank/DDBJ whole genome shotgun (WGS) entry which is preliminary data.</text>
</comment>
<proteinExistence type="predicted"/>
<evidence type="ECO:0000256" key="2">
    <source>
        <dbReference type="ARBA" id="ARBA00022475"/>
    </source>
</evidence>